<dbReference type="EMBL" id="CP102774">
    <property type="protein sequence ID" value="UZF89329.1"/>
    <property type="molecule type" value="Genomic_DNA"/>
</dbReference>
<feature type="transmembrane region" description="Helical" evidence="1">
    <location>
        <begin position="66"/>
        <end position="84"/>
    </location>
</feature>
<evidence type="ECO:0000313" key="2">
    <source>
        <dbReference type="EMBL" id="UZF89329.1"/>
    </source>
</evidence>
<reference evidence="2" key="1">
    <citation type="submission" date="2022-08" db="EMBL/GenBank/DDBJ databases">
        <title>Complete Genome Sequences of 2 Bosea sp. soil isolates.</title>
        <authorList>
            <person name="Alvarez Arevalo M."/>
            <person name="Sterndorff E.B."/>
            <person name="Faurdal D."/>
            <person name="Joergensen T.S."/>
            <person name="Weber T."/>
        </authorList>
    </citation>
    <scope>NUCLEOTIDE SEQUENCE</scope>
    <source>
        <strain evidence="2">NBC_00436</strain>
    </source>
</reference>
<keyword evidence="1" id="KW-1133">Transmembrane helix</keyword>
<proteinExistence type="predicted"/>
<evidence type="ECO:0000256" key="1">
    <source>
        <dbReference type="SAM" id="Phobius"/>
    </source>
</evidence>
<keyword evidence="1" id="KW-0812">Transmembrane</keyword>
<gene>
    <name evidence="2" type="ORF">NWE54_11330</name>
</gene>
<sequence length="124" mass="13491">MISSLEKLRRLAALAGWAALLTIMFSTLSPIEARPHIPMLGADIERFLAYFAAGATFSFAYPRQRWLILAGIVALAIGLEWLQTLEETRHGMPHDAIVKIAGATLGSIASAAFDTMALRLRKPA</sequence>
<organism evidence="2">
    <name type="scientific">Bosea sp. NBC_00436</name>
    <dbReference type="NCBI Taxonomy" id="2969620"/>
    <lineage>
        <taxon>Bacteria</taxon>
        <taxon>Pseudomonadati</taxon>
        <taxon>Pseudomonadota</taxon>
        <taxon>Alphaproteobacteria</taxon>
        <taxon>Hyphomicrobiales</taxon>
        <taxon>Boseaceae</taxon>
        <taxon>Bosea</taxon>
    </lineage>
</organism>
<name>A0A9E7ZS59_9HYPH</name>
<keyword evidence="1" id="KW-0472">Membrane</keyword>
<dbReference type="AlphaFoldDB" id="A0A9E7ZS59"/>
<accession>A0A9E7ZS59</accession>
<feature type="transmembrane region" description="Helical" evidence="1">
    <location>
        <begin position="43"/>
        <end position="61"/>
    </location>
</feature>
<protein>
    <submittedName>
        <fullName evidence="2">VanZ family protein</fullName>
    </submittedName>
</protein>